<gene>
    <name evidence="2" type="ORF">DFH05DRAFT_1501623</name>
</gene>
<keyword evidence="1" id="KW-0812">Transmembrane</keyword>
<sequence>MTNHKPSNEVASFQCCVSSRPVTAQRCLSFHRLAMSSLTANRTLSVVVQSNRIFHVRSSCGGQISPRLLSYILGGYPATNALDIVNADLISSSELGFIVCFEFNSQMSPSYARESSLFFHSSWLYIAFAQDSVINATATLLILWLLTVTTRI</sequence>
<comment type="caution">
    <text evidence="2">The sequence shown here is derived from an EMBL/GenBank/DDBJ whole genome shotgun (WGS) entry which is preliminary data.</text>
</comment>
<dbReference type="EMBL" id="JANVFU010000010">
    <property type="protein sequence ID" value="KAJ3742651.1"/>
    <property type="molecule type" value="Genomic_DNA"/>
</dbReference>
<keyword evidence="1" id="KW-1133">Transmembrane helix</keyword>
<keyword evidence="1" id="KW-0472">Membrane</keyword>
<protein>
    <submittedName>
        <fullName evidence="2">Uncharacterized protein</fullName>
    </submittedName>
</protein>
<evidence type="ECO:0000313" key="2">
    <source>
        <dbReference type="EMBL" id="KAJ3742651.1"/>
    </source>
</evidence>
<evidence type="ECO:0000313" key="3">
    <source>
        <dbReference type="Proteomes" id="UP001142393"/>
    </source>
</evidence>
<feature type="transmembrane region" description="Helical" evidence="1">
    <location>
        <begin position="123"/>
        <end position="146"/>
    </location>
</feature>
<evidence type="ECO:0000256" key="1">
    <source>
        <dbReference type="SAM" id="Phobius"/>
    </source>
</evidence>
<proteinExistence type="predicted"/>
<organism evidence="2 3">
    <name type="scientific">Lentinula detonsa</name>
    <dbReference type="NCBI Taxonomy" id="2804962"/>
    <lineage>
        <taxon>Eukaryota</taxon>
        <taxon>Fungi</taxon>
        <taxon>Dikarya</taxon>
        <taxon>Basidiomycota</taxon>
        <taxon>Agaricomycotina</taxon>
        <taxon>Agaricomycetes</taxon>
        <taxon>Agaricomycetidae</taxon>
        <taxon>Agaricales</taxon>
        <taxon>Marasmiineae</taxon>
        <taxon>Omphalotaceae</taxon>
        <taxon>Lentinula</taxon>
    </lineage>
</organism>
<reference evidence="2 3" key="1">
    <citation type="journal article" date="2023" name="Proc. Natl. Acad. Sci. U.S.A.">
        <title>A global phylogenomic analysis of the shiitake genus Lentinula.</title>
        <authorList>
            <person name="Sierra-Patev S."/>
            <person name="Min B."/>
            <person name="Naranjo-Ortiz M."/>
            <person name="Looney B."/>
            <person name="Konkel Z."/>
            <person name="Slot J.C."/>
            <person name="Sakamoto Y."/>
            <person name="Steenwyk J.L."/>
            <person name="Rokas A."/>
            <person name="Carro J."/>
            <person name="Camarero S."/>
            <person name="Ferreira P."/>
            <person name="Molpeceres G."/>
            <person name="Ruiz-Duenas F.J."/>
            <person name="Serrano A."/>
            <person name="Henrissat B."/>
            <person name="Drula E."/>
            <person name="Hughes K.W."/>
            <person name="Mata J.L."/>
            <person name="Ishikawa N.K."/>
            <person name="Vargas-Isla R."/>
            <person name="Ushijima S."/>
            <person name="Smith C.A."/>
            <person name="Donoghue J."/>
            <person name="Ahrendt S."/>
            <person name="Andreopoulos W."/>
            <person name="He G."/>
            <person name="LaButti K."/>
            <person name="Lipzen A."/>
            <person name="Ng V."/>
            <person name="Riley R."/>
            <person name="Sandor L."/>
            <person name="Barry K."/>
            <person name="Martinez A.T."/>
            <person name="Xiao Y."/>
            <person name="Gibbons J.G."/>
            <person name="Terashima K."/>
            <person name="Grigoriev I.V."/>
            <person name="Hibbett D."/>
        </authorList>
    </citation>
    <scope>NUCLEOTIDE SEQUENCE [LARGE SCALE GENOMIC DNA]</scope>
    <source>
        <strain evidence="2 3">TFB7810</strain>
    </source>
</reference>
<dbReference type="AlphaFoldDB" id="A0A9W8NXD7"/>
<accession>A0A9W8NXD7</accession>
<name>A0A9W8NXD7_9AGAR</name>
<keyword evidence="3" id="KW-1185">Reference proteome</keyword>
<dbReference type="Proteomes" id="UP001142393">
    <property type="component" value="Unassembled WGS sequence"/>
</dbReference>